<sequence>MSLFSPLYYCYYCYYYYYHHNDRARGYIFPQGTSQFLIRPPSTAHTCESAEENTS</sequence>
<name>M2URB8_COCH5</name>
<dbReference type="EMBL" id="KB445570">
    <property type="protein sequence ID" value="EMD96141.1"/>
    <property type="molecule type" value="Genomic_DNA"/>
</dbReference>
<gene>
    <name evidence="1" type="ORF">COCHEDRAFT_1019564</name>
</gene>
<organism evidence="1 2">
    <name type="scientific">Cochliobolus heterostrophus (strain C5 / ATCC 48332 / race O)</name>
    <name type="common">Southern corn leaf blight fungus</name>
    <name type="synonym">Bipolaris maydis</name>
    <dbReference type="NCBI Taxonomy" id="701091"/>
    <lineage>
        <taxon>Eukaryota</taxon>
        <taxon>Fungi</taxon>
        <taxon>Dikarya</taxon>
        <taxon>Ascomycota</taxon>
        <taxon>Pezizomycotina</taxon>
        <taxon>Dothideomycetes</taxon>
        <taxon>Pleosporomycetidae</taxon>
        <taxon>Pleosporales</taxon>
        <taxon>Pleosporineae</taxon>
        <taxon>Pleosporaceae</taxon>
        <taxon>Bipolaris</taxon>
    </lineage>
</organism>
<protein>
    <submittedName>
        <fullName evidence="1">Uncharacterized protein</fullName>
    </submittedName>
</protein>
<dbReference type="AlphaFoldDB" id="M2URB8"/>
<proteinExistence type="predicted"/>
<keyword evidence="2" id="KW-1185">Reference proteome</keyword>
<accession>M2URB8</accession>
<reference evidence="1 2" key="1">
    <citation type="journal article" date="2012" name="PLoS Pathog.">
        <title>Diverse lifestyles and strategies of plant pathogenesis encoded in the genomes of eighteen Dothideomycetes fungi.</title>
        <authorList>
            <person name="Ohm R.A."/>
            <person name="Feau N."/>
            <person name="Henrissat B."/>
            <person name="Schoch C.L."/>
            <person name="Horwitz B.A."/>
            <person name="Barry K.W."/>
            <person name="Condon B.J."/>
            <person name="Copeland A.C."/>
            <person name="Dhillon B."/>
            <person name="Glaser F."/>
            <person name="Hesse C.N."/>
            <person name="Kosti I."/>
            <person name="LaButti K."/>
            <person name="Lindquist E.A."/>
            <person name="Lucas S."/>
            <person name="Salamov A.A."/>
            <person name="Bradshaw R.E."/>
            <person name="Ciuffetti L."/>
            <person name="Hamelin R.C."/>
            <person name="Kema G.H.J."/>
            <person name="Lawrence C."/>
            <person name="Scott J.A."/>
            <person name="Spatafora J.W."/>
            <person name="Turgeon B.G."/>
            <person name="de Wit P.J.G.M."/>
            <person name="Zhong S."/>
            <person name="Goodwin S.B."/>
            <person name="Grigoriev I.V."/>
        </authorList>
    </citation>
    <scope>NUCLEOTIDE SEQUENCE [LARGE SCALE GENOMIC DNA]</scope>
    <source>
        <strain evidence="2">C5 / ATCC 48332 / race O</strain>
    </source>
</reference>
<dbReference type="HOGENOM" id="CLU_3032201_0_0_1"/>
<dbReference type="Proteomes" id="UP000016936">
    <property type="component" value="Unassembled WGS sequence"/>
</dbReference>
<evidence type="ECO:0000313" key="1">
    <source>
        <dbReference type="EMBL" id="EMD96141.1"/>
    </source>
</evidence>
<evidence type="ECO:0000313" key="2">
    <source>
        <dbReference type="Proteomes" id="UP000016936"/>
    </source>
</evidence>
<reference evidence="2" key="2">
    <citation type="journal article" date="2013" name="PLoS Genet.">
        <title>Comparative genome structure, secondary metabolite, and effector coding capacity across Cochliobolus pathogens.</title>
        <authorList>
            <person name="Condon B.J."/>
            <person name="Leng Y."/>
            <person name="Wu D."/>
            <person name="Bushley K.E."/>
            <person name="Ohm R.A."/>
            <person name="Otillar R."/>
            <person name="Martin J."/>
            <person name="Schackwitz W."/>
            <person name="Grimwood J."/>
            <person name="MohdZainudin N."/>
            <person name="Xue C."/>
            <person name="Wang R."/>
            <person name="Manning V.A."/>
            <person name="Dhillon B."/>
            <person name="Tu Z.J."/>
            <person name="Steffenson B.J."/>
            <person name="Salamov A."/>
            <person name="Sun H."/>
            <person name="Lowry S."/>
            <person name="LaButti K."/>
            <person name="Han J."/>
            <person name="Copeland A."/>
            <person name="Lindquist E."/>
            <person name="Barry K."/>
            <person name="Schmutz J."/>
            <person name="Baker S.E."/>
            <person name="Ciuffetti L.M."/>
            <person name="Grigoriev I.V."/>
            <person name="Zhong S."/>
            <person name="Turgeon B.G."/>
        </authorList>
    </citation>
    <scope>NUCLEOTIDE SEQUENCE [LARGE SCALE GENOMIC DNA]</scope>
    <source>
        <strain evidence="2">C5 / ATCC 48332 / race O</strain>
    </source>
</reference>